<proteinExistence type="predicted"/>
<evidence type="ECO:0000313" key="2">
    <source>
        <dbReference type="Proteomes" id="UP000478052"/>
    </source>
</evidence>
<dbReference type="Proteomes" id="UP000478052">
    <property type="component" value="Unassembled WGS sequence"/>
</dbReference>
<accession>A0A6G0YBC3</accession>
<organism evidence="1 2">
    <name type="scientific">Aphis craccivora</name>
    <name type="common">Cowpea aphid</name>
    <dbReference type="NCBI Taxonomy" id="307492"/>
    <lineage>
        <taxon>Eukaryota</taxon>
        <taxon>Metazoa</taxon>
        <taxon>Ecdysozoa</taxon>
        <taxon>Arthropoda</taxon>
        <taxon>Hexapoda</taxon>
        <taxon>Insecta</taxon>
        <taxon>Pterygota</taxon>
        <taxon>Neoptera</taxon>
        <taxon>Paraneoptera</taxon>
        <taxon>Hemiptera</taxon>
        <taxon>Sternorrhyncha</taxon>
        <taxon>Aphidomorpha</taxon>
        <taxon>Aphidoidea</taxon>
        <taxon>Aphididae</taxon>
        <taxon>Aphidini</taxon>
        <taxon>Aphis</taxon>
        <taxon>Aphis</taxon>
    </lineage>
</organism>
<dbReference type="EMBL" id="VUJU01004982">
    <property type="protein sequence ID" value="KAF0752649.1"/>
    <property type="molecule type" value="Genomic_DNA"/>
</dbReference>
<comment type="caution">
    <text evidence="1">The sequence shown here is derived from an EMBL/GenBank/DDBJ whole genome shotgun (WGS) entry which is preliminary data.</text>
</comment>
<reference evidence="1 2" key="1">
    <citation type="submission" date="2019-08" db="EMBL/GenBank/DDBJ databases">
        <title>Whole genome of Aphis craccivora.</title>
        <authorList>
            <person name="Voronova N.V."/>
            <person name="Shulinski R.S."/>
            <person name="Bandarenka Y.V."/>
            <person name="Zhorov D.G."/>
            <person name="Warner D."/>
        </authorList>
    </citation>
    <scope>NUCLEOTIDE SEQUENCE [LARGE SCALE GENOMIC DNA]</scope>
    <source>
        <strain evidence="1">180601</strain>
        <tissue evidence="1">Whole Body</tissue>
    </source>
</reference>
<dbReference type="AlphaFoldDB" id="A0A6G0YBC3"/>
<keyword evidence="2" id="KW-1185">Reference proteome</keyword>
<protein>
    <submittedName>
        <fullName evidence="1">Zinc finger MYM-type protein 1-like isoform X1</fullName>
    </submittedName>
</protein>
<name>A0A6G0YBC3_APHCR</name>
<sequence length="226" mass="25890">MTYDYKLQIILTSFIMSAKRKDGSILIKHLDNFVNVDTSELDVSLPQKETDLTVGINTYKIVTFKTCIYFTTKKFVNVKCFIYDGNEAVKYNICDIGSYINSTLTDADRYLHLIPIIECNILCGQQEIVLRGHRDYGSICFSSTYVSHQKHLCKMRANCWLTSTTKEVRSKWVQSPTVIPEMTLLDCNNMVGQSYDGANNMSGHLKIVKSVQTIIWDTYLSIYPKE</sequence>
<gene>
    <name evidence="1" type="ORF">FWK35_00019904</name>
</gene>
<evidence type="ECO:0000313" key="1">
    <source>
        <dbReference type="EMBL" id="KAF0752649.1"/>
    </source>
</evidence>